<evidence type="ECO:0000313" key="8">
    <source>
        <dbReference type="EMBL" id="RGB85646.1"/>
    </source>
</evidence>
<dbReference type="Pfam" id="PF04055">
    <property type="entry name" value="Radical_SAM"/>
    <property type="match status" value="1"/>
</dbReference>
<dbReference type="GO" id="GO:0016491">
    <property type="term" value="F:oxidoreductase activity"/>
    <property type="evidence" value="ECO:0007669"/>
    <property type="project" value="UniProtKB-KW"/>
</dbReference>
<dbReference type="Proteomes" id="UP000260991">
    <property type="component" value="Unassembled WGS sequence"/>
</dbReference>
<evidence type="ECO:0000313" key="9">
    <source>
        <dbReference type="EMBL" id="VUX22045.1"/>
    </source>
</evidence>
<dbReference type="InterPro" id="IPR058240">
    <property type="entry name" value="rSAM_sf"/>
</dbReference>
<keyword evidence="4" id="KW-0479">Metal-binding</keyword>
<evidence type="ECO:0000256" key="1">
    <source>
        <dbReference type="ARBA" id="ARBA00001966"/>
    </source>
</evidence>
<reference evidence="9 11" key="2">
    <citation type="submission" date="2019-07" db="EMBL/GenBank/DDBJ databases">
        <authorList>
            <person name="Hibberd C M."/>
            <person name="Gehrig L. J."/>
            <person name="Chang H.-W."/>
            <person name="Venkatesh S."/>
        </authorList>
    </citation>
    <scope>NUCLEOTIDE SEQUENCE [LARGE SCALE GENOMIC DNA]</scope>
    <source>
        <strain evidence="9">Faecalibacterium_prausnitzii_JG_BgPS064</strain>
    </source>
</reference>
<keyword evidence="6" id="KW-0411">Iron-sulfur</keyword>
<dbReference type="SFLD" id="SFLDG01386">
    <property type="entry name" value="main_SPASM_domain-containing"/>
    <property type="match status" value="1"/>
</dbReference>
<dbReference type="Proteomes" id="UP000406184">
    <property type="component" value="Unassembled WGS sequence"/>
</dbReference>
<feature type="domain" description="Radical SAM core" evidence="7">
    <location>
        <begin position="85"/>
        <end position="313"/>
    </location>
</feature>
<dbReference type="SFLD" id="SFLDS00029">
    <property type="entry name" value="Radical_SAM"/>
    <property type="match status" value="1"/>
</dbReference>
<evidence type="ECO:0000313" key="10">
    <source>
        <dbReference type="Proteomes" id="UP000260991"/>
    </source>
</evidence>
<sequence>MHLKESAYNFIYDDLGKDQIVFYNSRTGALAVVHEDQYKQYKGFQEKGKEIEDAEFLKNLLKCGYLLPAEVDEKFLIKTNMMQGRYNKNLLSLTIAPTMACNFRCIYCFEKGHYGNSLMDGETQIALMNFIKSHLDGVKNINVTWFGGEPLLGMSVIESLSEQIIALCEEKELQYQAGIITNGYLLTPENAEKLKKYNVRYAQVTVDGPKEIHNERRPTVNGQGTYDVIMNNLKSICGILHVHLRINVDIKNIELANEVVSHLKQENMLEYIHPYLGLVIPYNGTYEADKCLTNELYSKYNLYFMKKNNIPFQTTYPRPRGNHCVSDFYNGWVVDEKGYLYKCWNDIGEISKAVGNINFGENSLQSTKLISEYSSCDFFEDPKCKECKLLPVCMGGCPHSRVEGKTICHQLNFRMKDYLIEYTRTLVSTT</sequence>
<dbReference type="UniPathway" id="UPA00782"/>
<accession>A0A3E2TWV1</accession>
<dbReference type="EC" id="1.8.98.-" evidence="9"/>
<protein>
    <submittedName>
        <fullName evidence="9">Anaerobic sulfatase-maturating enzyme</fullName>
        <ecNumber evidence="9">1.8.98.-</ecNumber>
    </submittedName>
    <submittedName>
        <fullName evidence="8">SPASM domain-containing protein</fullName>
    </submittedName>
</protein>
<evidence type="ECO:0000313" key="11">
    <source>
        <dbReference type="Proteomes" id="UP000406184"/>
    </source>
</evidence>
<keyword evidence="5" id="KW-0408">Iron</keyword>
<dbReference type="EMBL" id="CABHMY010000177">
    <property type="protein sequence ID" value="VUX22045.1"/>
    <property type="molecule type" value="Genomic_DNA"/>
</dbReference>
<reference evidence="8 10" key="1">
    <citation type="submission" date="2018-08" db="EMBL/GenBank/DDBJ databases">
        <title>A genome reference for cultivated species of the human gut microbiota.</title>
        <authorList>
            <person name="Zou Y."/>
            <person name="Xue W."/>
            <person name="Luo G."/>
        </authorList>
    </citation>
    <scope>NUCLEOTIDE SEQUENCE [LARGE SCALE GENOMIC DNA]</scope>
    <source>
        <strain evidence="8 10">AF32-8AC</strain>
    </source>
</reference>
<comment type="cofactor">
    <cofactor evidence="1">
        <name>[4Fe-4S] cluster</name>
        <dbReference type="ChEBI" id="CHEBI:49883"/>
    </cofactor>
</comment>
<evidence type="ECO:0000256" key="2">
    <source>
        <dbReference type="ARBA" id="ARBA00022485"/>
    </source>
</evidence>
<dbReference type="AlphaFoldDB" id="A0A3E2TWV1"/>
<evidence type="ECO:0000256" key="5">
    <source>
        <dbReference type="ARBA" id="ARBA00023004"/>
    </source>
</evidence>
<evidence type="ECO:0000256" key="4">
    <source>
        <dbReference type="ARBA" id="ARBA00022723"/>
    </source>
</evidence>
<dbReference type="SFLD" id="SFLDG01384">
    <property type="entry name" value="thioether_bond_formation_requi"/>
    <property type="match status" value="1"/>
</dbReference>
<dbReference type="InterPro" id="IPR023885">
    <property type="entry name" value="4Fe4S-binding_SPASM_dom"/>
</dbReference>
<keyword evidence="9" id="KW-0560">Oxidoreductase</keyword>
<evidence type="ECO:0000256" key="6">
    <source>
        <dbReference type="ARBA" id="ARBA00023014"/>
    </source>
</evidence>
<dbReference type="EMBL" id="QVER01000027">
    <property type="protein sequence ID" value="RGB85646.1"/>
    <property type="molecule type" value="Genomic_DNA"/>
</dbReference>
<dbReference type="InterPro" id="IPR013785">
    <property type="entry name" value="Aldolase_TIM"/>
</dbReference>
<dbReference type="InterPro" id="IPR007197">
    <property type="entry name" value="rSAM"/>
</dbReference>
<dbReference type="NCBIfam" id="TIGR04085">
    <property type="entry name" value="rSAM_more_4Fe4S"/>
    <property type="match status" value="1"/>
</dbReference>
<dbReference type="SUPFAM" id="SSF102114">
    <property type="entry name" value="Radical SAM enzymes"/>
    <property type="match status" value="1"/>
</dbReference>
<keyword evidence="11" id="KW-1185">Reference proteome</keyword>
<dbReference type="GO" id="GO:0051539">
    <property type="term" value="F:4 iron, 4 sulfur cluster binding"/>
    <property type="evidence" value="ECO:0007669"/>
    <property type="project" value="UniProtKB-KW"/>
</dbReference>
<dbReference type="InterPro" id="IPR023867">
    <property type="entry name" value="Sulphatase_maturase_rSAM"/>
</dbReference>
<dbReference type="SFLD" id="SFLDG01067">
    <property type="entry name" value="SPASM/twitch_domain_containing"/>
    <property type="match status" value="1"/>
</dbReference>
<dbReference type="RefSeq" id="WP_156071309.1">
    <property type="nucleotide sequence ID" value="NZ_CABHMY010000177.1"/>
</dbReference>
<evidence type="ECO:0000256" key="3">
    <source>
        <dbReference type="ARBA" id="ARBA00022691"/>
    </source>
</evidence>
<dbReference type="CDD" id="cd01335">
    <property type="entry name" value="Radical_SAM"/>
    <property type="match status" value="1"/>
</dbReference>
<organism evidence="8 10">
    <name type="scientific">Faecalibacterium prausnitzii</name>
    <dbReference type="NCBI Taxonomy" id="853"/>
    <lineage>
        <taxon>Bacteria</taxon>
        <taxon>Bacillati</taxon>
        <taxon>Bacillota</taxon>
        <taxon>Clostridia</taxon>
        <taxon>Eubacteriales</taxon>
        <taxon>Oscillospiraceae</taxon>
        <taxon>Faecalibacterium</taxon>
    </lineage>
</organism>
<keyword evidence="2" id="KW-0004">4Fe-4S</keyword>
<dbReference type="PANTHER" id="PTHR43787:SF3">
    <property type="entry name" value="ARYLSULFATASE REGULATORY PROTEIN"/>
    <property type="match status" value="1"/>
</dbReference>
<keyword evidence="3" id="KW-0949">S-adenosyl-L-methionine</keyword>
<gene>
    <name evidence="8" type="ORF">DWZ46_13865</name>
    <name evidence="9" type="ORF">FPPS064S07_01788</name>
</gene>
<dbReference type="GO" id="GO:0046872">
    <property type="term" value="F:metal ion binding"/>
    <property type="evidence" value="ECO:0007669"/>
    <property type="project" value="UniProtKB-KW"/>
</dbReference>
<proteinExistence type="predicted"/>
<evidence type="ECO:0000259" key="7">
    <source>
        <dbReference type="PROSITE" id="PS51918"/>
    </source>
</evidence>
<name>A0A3E2TWV1_9FIRM</name>
<dbReference type="PROSITE" id="PS51918">
    <property type="entry name" value="RADICAL_SAM"/>
    <property type="match status" value="1"/>
</dbReference>
<dbReference type="Gene3D" id="3.20.20.70">
    <property type="entry name" value="Aldolase class I"/>
    <property type="match status" value="1"/>
</dbReference>
<dbReference type="PANTHER" id="PTHR43787">
    <property type="entry name" value="FEMO COFACTOR BIOSYNTHESIS PROTEIN NIFB-RELATED"/>
    <property type="match status" value="1"/>
</dbReference>